<dbReference type="Proteomes" id="UP001432209">
    <property type="component" value="Chromosome"/>
</dbReference>
<dbReference type="RefSeq" id="WP_329076588.1">
    <property type="nucleotide sequence ID" value="NZ_CP109495.1"/>
</dbReference>
<name>A0ABZ2A652_STRNV</name>
<reference evidence="1" key="1">
    <citation type="submission" date="2022-10" db="EMBL/GenBank/DDBJ databases">
        <title>The complete genomes of actinobacterial strains from the NBC collection.</title>
        <authorList>
            <person name="Joergensen T.S."/>
            <person name="Alvarez Arevalo M."/>
            <person name="Sterndorff E.B."/>
            <person name="Faurdal D."/>
            <person name="Vuksanovic O."/>
            <person name="Mourched A.-S."/>
            <person name="Charusanti P."/>
            <person name="Shaw S."/>
            <person name="Blin K."/>
            <person name="Weber T."/>
        </authorList>
    </citation>
    <scope>NUCLEOTIDE SEQUENCE</scope>
    <source>
        <strain evidence="1">NBC_01432</strain>
    </source>
</reference>
<organism evidence="1 2">
    <name type="scientific">Streptomyces niveus</name>
    <name type="common">Streptomyces spheroides</name>
    <dbReference type="NCBI Taxonomy" id="193462"/>
    <lineage>
        <taxon>Bacteria</taxon>
        <taxon>Bacillati</taxon>
        <taxon>Actinomycetota</taxon>
        <taxon>Actinomycetes</taxon>
        <taxon>Kitasatosporales</taxon>
        <taxon>Streptomycetaceae</taxon>
        <taxon>Streptomyces</taxon>
    </lineage>
</organism>
<evidence type="ECO:0000313" key="1">
    <source>
        <dbReference type="EMBL" id="WUX52939.1"/>
    </source>
</evidence>
<sequence length="306" mass="32052">MPISARGPAALGAVTVTVLLAVVGGCSSGADKSGAGEGGSALLEGLGALADEKSAKQVTYLDSAEVRKVSKGDSKRFAIVSRPGGGLLNSFGTVPWGEHLELSQIDLSVDTPETGHWEGSFDAKAITGSLKSDGYERSRRDGVDVWTDSGKSGTAFRVSEDEISYSSTKGSDPLSAVTPKDGASLADNKDYRRAAECLGDVYRADFSPLTSSDSARLAALGQRATSAGKNTEVLCFVVKDDKTAERLEAKLRSVVSDKSPKFDGTKVTVEKGDQPFVRAVVPDTDSQRAGQLIVGDEELWLTVADL</sequence>
<evidence type="ECO:0008006" key="3">
    <source>
        <dbReference type="Google" id="ProtNLM"/>
    </source>
</evidence>
<dbReference type="EMBL" id="CP109495">
    <property type="protein sequence ID" value="WUX52939.1"/>
    <property type="molecule type" value="Genomic_DNA"/>
</dbReference>
<dbReference type="PROSITE" id="PS51257">
    <property type="entry name" value="PROKAR_LIPOPROTEIN"/>
    <property type="match status" value="1"/>
</dbReference>
<gene>
    <name evidence="1" type="ORF">OG442_16085</name>
</gene>
<accession>A0ABZ2A652</accession>
<keyword evidence="2" id="KW-1185">Reference proteome</keyword>
<protein>
    <recommendedName>
        <fullName evidence="3">Lipoprotein</fullName>
    </recommendedName>
</protein>
<evidence type="ECO:0000313" key="2">
    <source>
        <dbReference type="Proteomes" id="UP001432209"/>
    </source>
</evidence>
<proteinExistence type="predicted"/>